<evidence type="ECO:0000313" key="2">
    <source>
        <dbReference type="EMBL" id="BDX07342.1"/>
    </source>
</evidence>
<dbReference type="KEGG" id="pmaw:MACH26_28630"/>
<dbReference type="Pfam" id="PF00144">
    <property type="entry name" value="Beta-lactamase"/>
    <property type="match status" value="1"/>
</dbReference>
<keyword evidence="2" id="KW-0121">Carboxypeptidase</keyword>
<dbReference type="AlphaFoldDB" id="A0AA48HPL6"/>
<reference evidence="2" key="1">
    <citation type="submission" date="2023-01" db="EMBL/GenBank/DDBJ databases">
        <title>Complete genome sequence of Planctobacterium marinum strain Dej080120_11.</title>
        <authorList>
            <person name="Ueki S."/>
            <person name="Maruyama F."/>
        </authorList>
    </citation>
    <scope>NUCLEOTIDE SEQUENCE</scope>
    <source>
        <strain evidence="2">Dej080120_11</strain>
    </source>
</reference>
<keyword evidence="3" id="KW-1185">Reference proteome</keyword>
<dbReference type="GO" id="GO:0004180">
    <property type="term" value="F:carboxypeptidase activity"/>
    <property type="evidence" value="ECO:0007669"/>
    <property type="project" value="UniProtKB-KW"/>
</dbReference>
<dbReference type="PANTHER" id="PTHR46825">
    <property type="entry name" value="D-ALANYL-D-ALANINE-CARBOXYPEPTIDASE/ENDOPEPTIDASE AMPH"/>
    <property type="match status" value="1"/>
</dbReference>
<sequence length="427" mass="47365">MNIDKSGLDAYLNALNDNNKMMTAVYVSKNGHLVYQHYAGHAFTEDGQVINHDTRFRIGSITKTYTAVLIMQLVEQGELSLQDTLDKHFPSFPNAGKITLHHLLNHRSGIANFTEQADYPNYMTQNKNMEQMLAIIAALPSEFPPGSQHTYSNSNYVVLGFILEQLYKAPLSEIIATRIAKPLGLKNSYFGNTINSKDNEAASYYFAENWQKAPETTLQIPHGAGAMVATAQETNEFTHALFNGKLVNEESLKTMMKLKDGYGLGLFARPFYEQYLWGHNGCIDGFASDTAYNLEDGVAITVLSNGVNYDFNGVLIAILSGIYEKDFDLPDFSAAAVEVSKSNLARTIGSFASGDLPLAIQFFVEKGQLMAQAPGQGAFPLTPYSDSEYRFDGAGIVIKFDEQSEKQGQLQRFVLHQGGGQFRYERK</sequence>
<keyword evidence="2" id="KW-0378">Hydrolase</keyword>
<accession>A0AA48HPL6</accession>
<evidence type="ECO:0000313" key="3">
    <source>
        <dbReference type="Proteomes" id="UP001333710"/>
    </source>
</evidence>
<name>A0AA48HPL6_9ALTE</name>
<feature type="domain" description="Beta-lactamase-related" evidence="1">
    <location>
        <begin position="24"/>
        <end position="309"/>
    </location>
</feature>
<dbReference type="Gene3D" id="3.40.710.10">
    <property type="entry name" value="DD-peptidase/beta-lactamase superfamily"/>
    <property type="match status" value="1"/>
</dbReference>
<dbReference type="InterPro" id="IPR050491">
    <property type="entry name" value="AmpC-like"/>
</dbReference>
<dbReference type="PANTHER" id="PTHR46825:SF9">
    <property type="entry name" value="BETA-LACTAMASE-RELATED DOMAIN-CONTAINING PROTEIN"/>
    <property type="match status" value="1"/>
</dbReference>
<protein>
    <submittedName>
        <fullName evidence="2">D-Ala-D-Ala carboxypeptidase</fullName>
    </submittedName>
</protein>
<dbReference type="Proteomes" id="UP001333710">
    <property type="component" value="Chromosome"/>
</dbReference>
<dbReference type="SUPFAM" id="SSF56601">
    <property type="entry name" value="beta-lactamase/transpeptidase-like"/>
    <property type="match status" value="1"/>
</dbReference>
<evidence type="ECO:0000259" key="1">
    <source>
        <dbReference type="Pfam" id="PF00144"/>
    </source>
</evidence>
<keyword evidence="2" id="KW-0645">Protease</keyword>
<organism evidence="2 3">
    <name type="scientific">Planctobacterium marinum</name>
    <dbReference type="NCBI Taxonomy" id="1631968"/>
    <lineage>
        <taxon>Bacteria</taxon>
        <taxon>Pseudomonadati</taxon>
        <taxon>Pseudomonadota</taxon>
        <taxon>Gammaproteobacteria</taxon>
        <taxon>Alteromonadales</taxon>
        <taxon>Alteromonadaceae</taxon>
        <taxon>Planctobacterium</taxon>
    </lineage>
</organism>
<dbReference type="EMBL" id="AP027272">
    <property type="protein sequence ID" value="BDX07342.1"/>
    <property type="molecule type" value="Genomic_DNA"/>
</dbReference>
<dbReference type="InterPro" id="IPR012338">
    <property type="entry name" value="Beta-lactam/transpept-like"/>
</dbReference>
<proteinExistence type="predicted"/>
<dbReference type="InterPro" id="IPR001466">
    <property type="entry name" value="Beta-lactam-related"/>
</dbReference>
<gene>
    <name evidence="2" type="ORF">MACH26_28630</name>
</gene>